<dbReference type="Proteomes" id="UP000321304">
    <property type="component" value="Unassembled WGS sequence"/>
</dbReference>
<accession>A0A560L1N9</accession>
<proteinExistence type="predicted"/>
<organism evidence="2 3">
    <name type="scientific">Bradyrhizobium macuxiense</name>
    <dbReference type="NCBI Taxonomy" id="1755647"/>
    <lineage>
        <taxon>Bacteria</taxon>
        <taxon>Pseudomonadati</taxon>
        <taxon>Pseudomonadota</taxon>
        <taxon>Alphaproteobacteria</taxon>
        <taxon>Hyphomicrobiales</taxon>
        <taxon>Nitrobacteraceae</taxon>
        <taxon>Bradyrhizobium</taxon>
    </lineage>
</organism>
<keyword evidence="3" id="KW-1185">Reference proteome</keyword>
<evidence type="ECO:0000313" key="3">
    <source>
        <dbReference type="Proteomes" id="UP000321304"/>
    </source>
</evidence>
<dbReference type="EMBL" id="VITY01000016">
    <property type="protein sequence ID" value="TWB89446.1"/>
    <property type="molecule type" value="Genomic_DNA"/>
</dbReference>
<feature type="compositionally biased region" description="Acidic residues" evidence="1">
    <location>
        <begin position="244"/>
        <end position="263"/>
    </location>
</feature>
<feature type="region of interest" description="Disordered" evidence="1">
    <location>
        <begin position="1"/>
        <end position="25"/>
    </location>
</feature>
<feature type="region of interest" description="Disordered" evidence="1">
    <location>
        <begin position="234"/>
        <end position="266"/>
    </location>
</feature>
<gene>
    <name evidence="2" type="ORF">FBZ93_116165</name>
</gene>
<reference evidence="2 3" key="1">
    <citation type="submission" date="2019-06" db="EMBL/GenBank/DDBJ databases">
        <title>Genomic Encyclopedia of Type Strains, Phase IV (KMG-V): Genome sequencing to study the core and pangenomes of soil and plant-associated prokaryotes.</title>
        <authorList>
            <person name="Whitman W."/>
        </authorList>
    </citation>
    <scope>NUCLEOTIDE SEQUENCE [LARGE SCALE GENOMIC DNA]</scope>
    <source>
        <strain evidence="2 3">BR 10355</strain>
    </source>
</reference>
<dbReference type="AlphaFoldDB" id="A0A560L1N9"/>
<comment type="caution">
    <text evidence="2">The sequence shown here is derived from an EMBL/GenBank/DDBJ whole genome shotgun (WGS) entry which is preliminary data.</text>
</comment>
<evidence type="ECO:0000313" key="2">
    <source>
        <dbReference type="EMBL" id="TWB89446.1"/>
    </source>
</evidence>
<evidence type="ECO:0000256" key="1">
    <source>
        <dbReference type="SAM" id="MobiDB-lite"/>
    </source>
</evidence>
<sequence>MYGRITGPFIPSTSAGQADESGQEADDRMFRQTLADAATGSSSATRTYSLTSEPPIYEMNRNTFRQELRNFYGDDVKQIADNPQDYSDFVSSKAERTAMVARAGATVDHKTGSRYFSYQLGDKSVGLLRTDPGVRIKGEAWQEEHFPGRKHISSVVALRVTHPLVENAGDVLLEHQLRLDGKRPLIMSRPANDEAKPRLEQMGFVDVGGNQFVLDPRQHADKWTKNDQDEWQRADKPRLYLQAETEDPVEGSQDDNSNEEYIETDSSGEIRLGTSIASIWARRRASISAQRFGLVEMDLI</sequence>
<dbReference type="RefSeq" id="WP_246667759.1">
    <property type="nucleotide sequence ID" value="NZ_VITY01000016.1"/>
</dbReference>
<evidence type="ECO:0008006" key="4">
    <source>
        <dbReference type="Google" id="ProtNLM"/>
    </source>
</evidence>
<protein>
    <recommendedName>
        <fullName evidence="4">Host specificity protein</fullName>
    </recommendedName>
</protein>
<name>A0A560L1N9_9BRAD</name>